<name>W6MSE0_9ASCO</name>
<evidence type="ECO:0000313" key="7">
    <source>
        <dbReference type="EMBL" id="CDK29308.1"/>
    </source>
</evidence>
<keyword evidence="5 6" id="KW-0472">Membrane</keyword>
<dbReference type="EMBL" id="HG793130">
    <property type="protein sequence ID" value="CDK29308.1"/>
    <property type="molecule type" value="Genomic_DNA"/>
</dbReference>
<dbReference type="GO" id="GO:0008250">
    <property type="term" value="C:oligosaccharyltransferase complex"/>
    <property type="evidence" value="ECO:0007669"/>
    <property type="project" value="UniProtKB-UniRule"/>
</dbReference>
<evidence type="ECO:0000256" key="4">
    <source>
        <dbReference type="ARBA" id="ARBA00022989"/>
    </source>
</evidence>
<comment type="subunit">
    <text evidence="6">Component of the oligosaccharyltransferase (OST) complex.</text>
</comment>
<dbReference type="Pfam" id="PF05251">
    <property type="entry name" value="Ost5"/>
    <property type="match status" value="1"/>
</dbReference>
<evidence type="ECO:0000256" key="1">
    <source>
        <dbReference type="ARBA" id="ARBA00004141"/>
    </source>
</evidence>
<dbReference type="RefSeq" id="XP_022461295.1">
    <property type="nucleotide sequence ID" value="XM_022600478.1"/>
</dbReference>
<dbReference type="HOGENOM" id="CLU_2455057_0_0_1"/>
<sequence length="89" mass="9311">MSSYLDILQAFETSSEQRVSPILNVDHHGFLAVIALTIAIVLISYGFSLTGASKNSATQFVSYAVLALVASISLGFGVILLASAVGVYT</sequence>
<keyword evidence="4 6" id="KW-1133">Transmembrane helix</keyword>
<keyword evidence="8" id="KW-1185">Reference proteome</keyword>
<organism evidence="7 8">
    <name type="scientific">Kuraishia capsulata CBS 1993</name>
    <dbReference type="NCBI Taxonomy" id="1382522"/>
    <lineage>
        <taxon>Eukaryota</taxon>
        <taxon>Fungi</taxon>
        <taxon>Dikarya</taxon>
        <taxon>Ascomycota</taxon>
        <taxon>Saccharomycotina</taxon>
        <taxon>Pichiomycetes</taxon>
        <taxon>Pichiales</taxon>
        <taxon>Pichiaceae</taxon>
        <taxon>Kuraishia</taxon>
    </lineage>
</organism>
<feature type="transmembrane region" description="Helical" evidence="6">
    <location>
        <begin position="29"/>
        <end position="48"/>
    </location>
</feature>
<evidence type="ECO:0000256" key="3">
    <source>
        <dbReference type="ARBA" id="ARBA00022692"/>
    </source>
</evidence>
<dbReference type="Proteomes" id="UP000019384">
    <property type="component" value="Unassembled WGS sequence"/>
</dbReference>
<comment type="similarity">
    <text evidence="2 6">Belongs to the OST5 family.</text>
</comment>
<comment type="function">
    <text evidence="6">Subunit of the oligosaccharyl transferase (OST) complex that catalyzes the initial transfer of a defined glycan (Glc(3)Man(9)GlcNAc(2) in eukaryotes) from the lipid carrier dolichol-pyrophosphate to an asparagine residue within an Asn-X-Ser/Thr consensus motif in nascent polypeptide chains, the first step in protein N-glycosylation. N-glycosylation occurs cotranslationally and the complex associates with the Sec61 complex at the channel-forming translocon complex that mediates protein translocation across the endoplasmic reticulum (ER). All subunits are required for a maximal enzyme activity.</text>
</comment>
<comment type="subcellular location">
    <subcellularLocation>
        <location evidence="1 6">Membrane</location>
        <topology evidence="1 6">Multi-pass membrane protein</topology>
    </subcellularLocation>
</comment>
<evidence type="ECO:0000256" key="5">
    <source>
        <dbReference type="ARBA" id="ARBA00023136"/>
    </source>
</evidence>
<proteinExistence type="inferred from homology"/>
<keyword evidence="3 6" id="KW-0812">Transmembrane</keyword>
<dbReference type="GeneID" id="34522683"/>
<protein>
    <recommendedName>
        <fullName evidence="6">Dolichyl-diphosphooligosaccharide-protein glycosyltransferase subunit OST5</fullName>
    </recommendedName>
</protein>
<accession>W6MSE0</accession>
<evidence type="ECO:0000313" key="8">
    <source>
        <dbReference type="Proteomes" id="UP000019384"/>
    </source>
</evidence>
<reference evidence="7" key="1">
    <citation type="submission" date="2013-12" db="EMBL/GenBank/DDBJ databases">
        <authorList>
            <person name="Genoscope - CEA"/>
        </authorList>
    </citation>
    <scope>NUCLEOTIDE SEQUENCE</scope>
    <source>
        <strain evidence="7">CBS 1993</strain>
    </source>
</reference>
<dbReference type="GO" id="GO:0006487">
    <property type="term" value="P:protein N-linked glycosylation"/>
    <property type="evidence" value="ECO:0007669"/>
    <property type="project" value="UniProtKB-UniRule"/>
</dbReference>
<gene>
    <name evidence="7" type="ORF">KUCA_T00005296001</name>
</gene>
<feature type="transmembrane region" description="Helical" evidence="6">
    <location>
        <begin position="60"/>
        <end position="88"/>
    </location>
</feature>
<dbReference type="AlphaFoldDB" id="W6MSE0"/>
<reference evidence="7" key="2">
    <citation type="submission" date="2014-02" db="EMBL/GenBank/DDBJ databases">
        <title>Complete DNA sequence of /Kuraishia capsulata/ illustrates novel genomic features among budding yeasts (/Saccharomycotina/).</title>
        <authorList>
            <person name="Morales L."/>
            <person name="Noel B."/>
            <person name="Porcel B."/>
            <person name="Marcet-Houben M."/>
            <person name="Hullo M-F."/>
            <person name="Sacerdot C."/>
            <person name="Tekaia F."/>
            <person name="Leh-Louis V."/>
            <person name="Despons L."/>
            <person name="Khanna V."/>
            <person name="Aury J-M."/>
            <person name="Barbe V."/>
            <person name="Couloux A."/>
            <person name="Labadie K."/>
            <person name="Pelletier E."/>
            <person name="Souciet J-L."/>
            <person name="Boekhout T."/>
            <person name="Gabaldon T."/>
            <person name="Wincker P."/>
            <person name="Dujon B."/>
        </authorList>
    </citation>
    <scope>NUCLEOTIDE SEQUENCE</scope>
    <source>
        <strain evidence="7">CBS 1993</strain>
    </source>
</reference>
<dbReference type="InterPro" id="IPR007915">
    <property type="entry name" value="TMEM258/Ost5"/>
</dbReference>
<evidence type="ECO:0000256" key="6">
    <source>
        <dbReference type="RuleBase" id="RU367008"/>
    </source>
</evidence>
<evidence type="ECO:0000256" key="2">
    <source>
        <dbReference type="ARBA" id="ARBA00009825"/>
    </source>
</evidence>